<name>A0A382GJZ9_9ZZZZ</name>
<dbReference type="SUPFAM" id="SSF53474">
    <property type="entry name" value="alpha/beta-Hydrolases"/>
    <property type="match status" value="1"/>
</dbReference>
<dbReference type="InterPro" id="IPR029058">
    <property type="entry name" value="AB_hydrolase_fold"/>
</dbReference>
<protein>
    <recommendedName>
        <fullName evidence="1">AB hydrolase-1 domain-containing protein</fullName>
    </recommendedName>
</protein>
<dbReference type="Gene3D" id="3.40.50.1820">
    <property type="entry name" value="alpha/beta hydrolase"/>
    <property type="match status" value="1"/>
</dbReference>
<reference evidence="2" key="1">
    <citation type="submission" date="2018-05" db="EMBL/GenBank/DDBJ databases">
        <authorList>
            <person name="Lanie J.A."/>
            <person name="Ng W.-L."/>
            <person name="Kazmierczak K.M."/>
            <person name="Andrzejewski T.M."/>
            <person name="Davidsen T.M."/>
            <person name="Wayne K.J."/>
            <person name="Tettelin H."/>
            <person name="Glass J.I."/>
            <person name="Rusch D."/>
            <person name="Podicherti R."/>
            <person name="Tsui H.-C.T."/>
            <person name="Winkler M.E."/>
        </authorList>
    </citation>
    <scope>NUCLEOTIDE SEQUENCE</scope>
</reference>
<organism evidence="2">
    <name type="scientific">marine metagenome</name>
    <dbReference type="NCBI Taxonomy" id="408172"/>
    <lineage>
        <taxon>unclassified sequences</taxon>
        <taxon>metagenomes</taxon>
        <taxon>ecological metagenomes</taxon>
    </lineage>
</organism>
<sequence>MTIVLVHGNPETSAIWNDLIPHLISDDVRTISPPGFGAPVPTGFEATMDGYLEWIIEEIRQIDSPVDLVGHDWGGGHVVRLACERPDLIRSWASDIMGVFTPEYVWHERAKIWQTPGIGEDSVAAMIKATPEETTNRF</sequence>
<dbReference type="AlphaFoldDB" id="A0A382GJZ9"/>
<feature type="domain" description="AB hydrolase-1" evidence="1">
    <location>
        <begin position="2"/>
        <end position="94"/>
    </location>
</feature>
<dbReference type="Pfam" id="PF00561">
    <property type="entry name" value="Abhydrolase_1"/>
    <property type="match status" value="1"/>
</dbReference>
<accession>A0A382GJZ9</accession>
<evidence type="ECO:0000259" key="1">
    <source>
        <dbReference type="Pfam" id="PF00561"/>
    </source>
</evidence>
<gene>
    <name evidence="2" type="ORF">METZ01_LOCUS227949</name>
</gene>
<feature type="non-terminal residue" evidence="2">
    <location>
        <position position="138"/>
    </location>
</feature>
<proteinExistence type="predicted"/>
<dbReference type="EMBL" id="UINC01055797">
    <property type="protein sequence ID" value="SVB75095.1"/>
    <property type="molecule type" value="Genomic_DNA"/>
</dbReference>
<evidence type="ECO:0000313" key="2">
    <source>
        <dbReference type="EMBL" id="SVB75095.1"/>
    </source>
</evidence>
<dbReference type="InterPro" id="IPR000073">
    <property type="entry name" value="AB_hydrolase_1"/>
</dbReference>